<dbReference type="HAMAP" id="MF_01341">
    <property type="entry name" value="Ribosomal_uL15"/>
    <property type="match status" value="1"/>
</dbReference>
<dbReference type="NCBIfam" id="TIGR01071">
    <property type="entry name" value="rplO_bact"/>
    <property type="match status" value="1"/>
</dbReference>
<dbReference type="InterPro" id="IPR005749">
    <property type="entry name" value="Ribosomal_uL15_bac-type"/>
</dbReference>
<gene>
    <name evidence="4" type="primary">rplO</name>
    <name evidence="8" type="ORF">A2Z21_08585</name>
</gene>
<evidence type="ECO:0000256" key="2">
    <source>
        <dbReference type="ARBA" id="ARBA00022980"/>
    </source>
</evidence>
<keyword evidence="4" id="KW-0699">rRNA-binding</keyword>
<dbReference type="GO" id="GO:0022625">
    <property type="term" value="C:cytosolic large ribosomal subunit"/>
    <property type="evidence" value="ECO:0007669"/>
    <property type="project" value="TreeGrafter"/>
</dbReference>
<comment type="subunit">
    <text evidence="4">Part of the 50S ribosomal subunit.</text>
</comment>
<dbReference type="AlphaFoldDB" id="A0A1F5UPG9"/>
<dbReference type="GO" id="GO:0006412">
    <property type="term" value="P:translation"/>
    <property type="evidence" value="ECO:0007669"/>
    <property type="project" value="UniProtKB-UniRule"/>
</dbReference>
<keyword evidence="2 4" id="KW-0689">Ribosomal protein</keyword>
<evidence type="ECO:0000313" key="9">
    <source>
        <dbReference type="Proteomes" id="UP000179157"/>
    </source>
</evidence>
<keyword evidence="3 4" id="KW-0687">Ribonucleoprotein</keyword>
<dbReference type="InterPro" id="IPR036227">
    <property type="entry name" value="Ribosomal_uL15/eL18_sf"/>
</dbReference>
<dbReference type="EMBL" id="MFGX01000122">
    <property type="protein sequence ID" value="OGF53009.1"/>
    <property type="molecule type" value="Genomic_DNA"/>
</dbReference>
<protein>
    <recommendedName>
        <fullName evidence="4">Large ribosomal subunit protein uL15</fullName>
    </recommendedName>
</protein>
<evidence type="ECO:0000256" key="5">
    <source>
        <dbReference type="RuleBase" id="RU003888"/>
    </source>
</evidence>
<evidence type="ECO:0000313" key="8">
    <source>
        <dbReference type="EMBL" id="OGF53009.1"/>
    </source>
</evidence>
<comment type="caution">
    <text evidence="8">The sequence shown here is derived from an EMBL/GenBank/DDBJ whole genome shotgun (WGS) entry which is preliminary data.</text>
</comment>
<comment type="similarity">
    <text evidence="1 4 5">Belongs to the universal ribosomal protein uL15 family.</text>
</comment>
<evidence type="ECO:0000259" key="7">
    <source>
        <dbReference type="Pfam" id="PF00828"/>
    </source>
</evidence>
<feature type="region of interest" description="Disordered" evidence="6">
    <location>
        <begin position="1"/>
        <end position="66"/>
    </location>
</feature>
<comment type="function">
    <text evidence="4">Binds to the 23S rRNA.</text>
</comment>
<dbReference type="InterPro" id="IPR001196">
    <property type="entry name" value="Ribosomal_uL15_CS"/>
</dbReference>
<name>A0A1F5UPG9_FRAXR</name>
<dbReference type="GO" id="GO:0019843">
    <property type="term" value="F:rRNA binding"/>
    <property type="evidence" value="ECO:0007669"/>
    <property type="project" value="UniProtKB-UniRule"/>
</dbReference>
<proteinExistence type="inferred from homology"/>
<dbReference type="InterPro" id="IPR030878">
    <property type="entry name" value="Ribosomal_uL15"/>
</dbReference>
<accession>A0A1F5UPG9</accession>
<dbReference type="STRING" id="1817864.A2Z21_08585"/>
<dbReference type="PANTHER" id="PTHR12934:SF11">
    <property type="entry name" value="LARGE RIBOSOMAL SUBUNIT PROTEIN UL15M"/>
    <property type="match status" value="1"/>
</dbReference>
<feature type="domain" description="Large ribosomal subunit protein uL15/eL18" evidence="7">
    <location>
        <begin position="78"/>
        <end position="146"/>
    </location>
</feature>
<evidence type="ECO:0000256" key="3">
    <source>
        <dbReference type="ARBA" id="ARBA00023274"/>
    </source>
</evidence>
<dbReference type="PANTHER" id="PTHR12934">
    <property type="entry name" value="50S RIBOSOMAL PROTEIN L15"/>
    <property type="match status" value="1"/>
</dbReference>
<dbReference type="Pfam" id="PF00828">
    <property type="entry name" value="Ribosomal_L27A"/>
    <property type="match status" value="1"/>
</dbReference>
<sequence length="166" mass="18569">MLKLEELRPTPGSQKRRKRVGRGNGSGHGTTACRGGKGQTARSGHQMPPGFEGGQTPLWKRVPKRGFRNPQRREYAYVNLGVLTEKYEDGAEVTPEDLLERRIIQDLKGGVKVLAHGELTKKKLIIKAHRFSKKALEKIEQLGAQAIVLESPQRRTEQQPKGREGD</sequence>
<reference evidence="8 9" key="1">
    <citation type="journal article" date="2016" name="Nat. Commun.">
        <title>Thousands of microbial genomes shed light on interconnected biogeochemical processes in an aquifer system.</title>
        <authorList>
            <person name="Anantharaman K."/>
            <person name="Brown C.T."/>
            <person name="Hug L.A."/>
            <person name="Sharon I."/>
            <person name="Castelle C.J."/>
            <person name="Probst A.J."/>
            <person name="Thomas B.C."/>
            <person name="Singh A."/>
            <person name="Wilkins M.J."/>
            <person name="Karaoz U."/>
            <person name="Brodie E.L."/>
            <person name="Williams K.H."/>
            <person name="Hubbard S.S."/>
            <person name="Banfield J.F."/>
        </authorList>
    </citation>
    <scope>NUCLEOTIDE SEQUENCE [LARGE SCALE GENOMIC DNA]</scope>
    <source>
        <strain evidence="9">RBG_16_55_9</strain>
    </source>
</reference>
<dbReference type="PROSITE" id="PS51257">
    <property type="entry name" value="PROKAR_LIPOPROTEIN"/>
    <property type="match status" value="1"/>
</dbReference>
<organism evidence="8 9">
    <name type="scientific">Fraserbacteria sp. (strain RBG_16_55_9)</name>
    <dbReference type="NCBI Taxonomy" id="1817864"/>
    <lineage>
        <taxon>Bacteria</taxon>
        <taxon>Candidatus Fraseribacteriota</taxon>
    </lineage>
</organism>
<evidence type="ECO:0000256" key="4">
    <source>
        <dbReference type="HAMAP-Rule" id="MF_01341"/>
    </source>
</evidence>
<dbReference type="InterPro" id="IPR021131">
    <property type="entry name" value="Ribosomal_uL15/eL18"/>
</dbReference>
<dbReference type="PROSITE" id="PS00475">
    <property type="entry name" value="RIBOSOMAL_L15"/>
    <property type="match status" value="1"/>
</dbReference>
<keyword evidence="4" id="KW-0694">RNA-binding</keyword>
<dbReference type="Gene3D" id="3.100.10.10">
    <property type="match status" value="1"/>
</dbReference>
<dbReference type="Proteomes" id="UP000179157">
    <property type="component" value="Unassembled WGS sequence"/>
</dbReference>
<evidence type="ECO:0000256" key="6">
    <source>
        <dbReference type="SAM" id="MobiDB-lite"/>
    </source>
</evidence>
<dbReference type="GO" id="GO:0003735">
    <property type="term" value="F:structural constituent of ribosome"/>
    <property type="evidence" value="ECO:0007669"/>
    <property type="project" value="InterPro"/>
</dbReference>
<evidence type="ECO:0000256" key="1">
    <source>
        <dbReference type="ARBA" id="ARBA00007320"/>
    </source>
</evidence>
<dbReference type="SUPFAM" id="SSF52080">
    <property type="entry name" value="Ribosomal proteins L15p and L18e"/>
    <property type="match status" value="1"/>
</dbReference>